<feature type="domain" description="Solute-binding protein family 3/N-terminal" evidence="4">
    <location>
        <begin position="22"/>
        <end position="236"/>
    </location>
</feature>
<feature type="signal peptide" evidence="3">
    <location>
        <begin position="1"/>
        <end position="20"/>
    </location>
</feature>
<evidence type="ECO:0000313" key="6">
    <source>
        <dbReference type="Proteomes" id="UP000324760"/>
    </source>
</evidence>
<dbReference type="RefSeq" id="WP_138987976.1">
    <property type="nucleotide sequence ID" value="NZ_CP043869.1"/>
</dbReference>
<name>A0A5P1RDY8_9GAMM</name>
<proteinExistence type="inferred from homology"/>
<dbReference type="SUPFAM" id="SSF53850">
    <property type="entry name" value="Periplasmic binding protein-like II"/>
    <property type="match status" value="1"/>
</dbReference>
<gene>
    <name evidence="5" type="ORF">F0U83_14670</name>
</gene>
<accession>A0A5P1RDY8</accession>
<dbReference type="PANTHER" id="PTHR35936">
    <property type="entry name" value="MEMBRANE-BOUND LYTIC MUREIN TRANSGLYCOSYLASE F"/>
    <property type="match status" value="1"/>
</dbReference>
<dbReference type="KEGG" id="ncu:F0U83_14670"/>
<sequence>MRLKLFMCGLLLTTSLNSYADKIVVGVDAWAPFRFINGDTISGIDHELWKRIGQALDVKVEYFQCPWKRCLKLMQDGLIDAMSGLAYREERATYITYTTPHYYTCSTQLYVRKSYGHTVKDHSDLYGMKVGMVSGSAYYEAFDNDTKITKMPVAQESILPELLIKERIDTFIGTDCQVDYELKANGQNQYIEKSSFKPGNVVKLYVGISSKSAWLEKLDALNAVLRKVVGANFEAAPFG</sequence>
<keyword evidence="2 3" id="KW-0732">Signal</keyword>
<evidence type="ECO:0000256" key="3">
    <source>
        <dbReference type="SAM" id="SignalP"/>
    </source>
</evidence>
<evidence type="ECO:0000256" key="2">
    <source>
        <dbReference type="ARBA" id="ARBA00022729"/>
    </source>
</evidence>
<evidence type="ECO:0000256" key="1">
    <source>
        <dbReference type="ARBA" id="ARBA00010333"/>
    </source>
</evidence>
<keyword evidence="6" id="KW-1185">Reference proteome</keyword>
<dbReference type="InterPro" id="IPR001638">
    <property type="entry name" value="Solute-binding_3/MltF_N"/>
</dbReference>
<comment type="similarity">
    <text evidence="1">Belongs to the bacterial solute-binding protein 3 family.</text>
</comment>
<dbReference type="OrthoDB" id="370676at2"/>
<evidence type="ECO:0000259" key="4">
    <source>
        <dbReference type="SMART" id="SM00062"/>
    </source>
</evidence>
<dbReference type="EMBL" id="CP043869">
    <property type="protein sequence ID" value="QEQ97860.1"/>
    <property type="molecule type" value="Genomic_DNA"/>
</dbReference>
<organism evidence="5 6">
    <name type="scientific">Neptunomonas concharum</name>
    <dbReference type="NCBI Taxonomy" id="1031538"/>
    <lineage>
        <taxon>Bacteria</taxon>
        <taxon>Pseudomonadati</taxon>
        <taxon>Pseudomonadota</taxon>
        <taxon>Gammaproteobacteria</taxon>
        <taxon>Oceanospirillales</taxon>
        <taxon>Oceanospirillaceae</taxon>
        <taxon>Neptunomonas</taxon>
    </lineage>
</organism>
<feature type="chain" id="PRO_5024944947" evidence="3">
    <location>
        <begin position="21"/>
        <end position="239"/>
    </location>
</feature>
<dbReference type="AlphaFoldDB" id="A0A5P1RDY8"/>
<reference evidence="5 6" key="1">
    <citation type="journal article" date="2019" name="Biochem. Eng. J.">
        <title>Metabolic engineering of the marine bacteria Neptunomonas concharum for the production of acetoin and meso-2,3-butanediol from acetate.</title>
        <authorList>
            <person name="Li W."/>
            <person name="Pu N."/>
            <person name="Liu C.-X."/>
            <person name="Yuan Q.-P."/>
            <person name="Li Z.-J."/>
        </authorList>
    </citation>
    <scope>NUCLEOTIDE SEQUENCE [LARGE SCALE GENOMIC DNA]</scope>
    <source>
        <strain evidence="5 6">JCM17730</strain>
    </source>
</reference>
<dbReference type="Pfam" id="PF00497">
    <property type="entry name" value="SBP_bac_3"/>
    <property type="match status" value="1"/>
</dbReference>
<dbReference type="PANTHER" id="PTHR35936:SF38">
    <property type="entry name" value="GLUTAMINE-BINDING PERIPLASMIC PROTEIN"/>
    <property type="match status" value="1"/>
</dbReference>
<dbReference type="Gene3D" id="3.40.190.10">
    <property type="entry name" value="Periplasmic binding protein-like II"/>
    <property type="match status" value="2"/>
</dbReference>
<dbReference type="SMART" id="SM00062">
    <property type="entry name" value="PBPb"/>
    <property type="match status" value="1"/>
</dbReference>
<dbReference type="Proteomes" id="UP000324760">
    <property type="component" value="Chromosome"/>
</dbReference>
<evidence type="ECO:0000313" key="5">
    <source>
        <dbReference type="EMBL" id="QEQ97860.1"/>
    </source>
</evidence>
<protein>
    <submittedName>
        <fullName evidence="5">Amino acid ABC transporter substrate-binding protein</fullName>
    </submittedName>
</protein>